<gene>
    <name evidence="4" type="ORF">ADEAN_000553700</name>
</gene>
<evidence type="ECO:0000313" key="5">
    <source>
        <dbReference type="Proteomes" id="UP000515908"/>
    </source>
</evidence>
<dbReference type="GO" id="GO:0005737">
    <property type="term" value="C:cytoplasm"/>
    <property type="evidence" value="ECO:0007669"/>
    <property type="project" value="TreeGrafter"/>
</dbReference>
<dbReference type="SUPFAM" id="SSF52058">
    <property type="entry name" value="L domain-like"/>
    <property type="match status" value="1"/>
</dbReference>
<dbReference type="SMART" id="SM00364">
    <property type="entry name" value="LRR_BAC"/>
    <property type="match status" value="4"/>
</dbReference>
<keyword evidence="5" id="KW-1185">Reference proteome</keyword>
<dbReference type="PANTHER" id="PTHR15454:SF56">
    <property type="entry name" value="PROTEIN PHOSPHATASE 1 REGULATORY SUBUNIT 7-RELATED"/>
    <property type="match status" value="1"/>
</dbReference>
<dbReference type="SMART" id="SM00369">
    <property type="entry name" value="LRR_TYP"/>
    <property type="match status" value="5"/>
</dbReference>
<feature type="compositionally biased region" description="Polar residues" evidence="3">
    <location>
        <begin position="1024"/>
        <end position="1033"/>
    </location>
</feature>
<evidence type="ECO:0000313" key="4">
    <source>
        <dbReference type="EMBL" id="CAD2218051.1"/>
    </source>
</evidence>
<dbReference type="PROSITE" id="PS51450">
    <property type="entry name" value="LRR"/>
    <property type="match status" value="3"/>
</dbReference>
<keyword evidence="2" id="KW-0677">Repeat</keyword>
<feature type="region of interest" description="Disordered" evidence="3">
    <location>
        <begin position="1052"/>
        <end position="1079"/>
    </location>
</feature>
<dbReference type="Proteomes" id="UP000515908">
    <property type="component" value="Chromosome 10"/>
</dbReference>
<reference evidence="4 5" key="1">
    <citation type="submission" date="2020-08" db="EMBL/GenBank/DDBJ databases">
        <authorList>
            <person name="Newling K."/>
            <person name="Davey J."/>
            <person name="Forrester S."/>
        </authorList>
    </citation>
    <scope>NUCLEOTIDE SEQUENCE [LARGE SCALE GENOMIC DNA]</scope>
    <source>
        <strain evidence="5">Crithidia deanei Carvalho (ATCC PRA-265)</strain>
    </source>
</reference>
<dbReference type="PANTHER" id="PTHR15454">
    <property type="entry name" value="NISCHARIN RELATED"/>
    <property type="match status" value="1"/>
</dbReference>
<evidence type="ECO:0000256" key="2">
    <source>
        <dbReference type="ARBA" id="ARBA00022737"/>
    </source>
</evidence>
<protein>
    <submittedName>
        <fullName evidence="4">Leucine Rich repeat/Leucine rich repeat/Leucine-rich repeat, putative</fullName>
    </submittedName>
</protein>
<dbReference type="Pfam" id="PF13855">
    <property type="entry name" value="LRR_8"/>
    <property type="match status" value="1"/>
</dbReference>
<dbReference type="AlphaFoldDB" id="A0A7G2CGF5"/>
<dbReference type="InterPro" id="IPR003591">
    <property type="entry name" value="Leu-rich_rpt_typical-subtyp"/>
</dbReference>
<feature type="compositionally biased region" description="Polar residues" evidence="3">
    <location>
        <begin position="1059"/>
        <end position="1069"/>
    </location>
</feature>
<evidence type="ECO:0000256" key="3">
    <source>
        <dbReference type="SAM" id="MobiDB-lite"/>
    </source>
</evidence>
<feature type="region of interest" description="Disordered" evidence="3">
    <location>
        <begin position="54"/>
        <end position="82"/>
    </location>
</feature>
<feature type="region of interest" description="Disordered" evidence="3">
    <location>
        <begin position="332"/>
        <end position="362"/>
    </location>
</feature>
<organism evidence="4 5">
    <name type="scientific">Angomonas deanei</name>
    <dbReference type="NCBI Taxonomy" id="59799"/>
    <lineage>
        <taxon>Eukaryota</taxon>
        <taxon>Discoba</taxon>
        <taxon>Euglenozoa</taxon>
        <taxon>Kinetoplastea</taxon>
        <taxon>Metakinetoplastina</taxon>
        <taxon>Trypanosomatida</taxon>
        <taxon>Trypanosomatidae</taxon>
        <taxon>Strigomonadinae</taxon>
        <taxon>Angomonas</taxon>
    </lineage>
</organism>
<evidence type="ECO:0000256" key="1">
    <source>
        <dbReference type="ARBA" id="ARBA00022614"/>
    </source>
</evidence>
<feature type="region of interest" description="Disordered" evidence="3">
    <location>
        <begin position="1001"/>
        <end position="1036"/>
    </location>
</feature>
<feature type="compositionally biased region" description="Polar residues" evidence="3">
    <location>
        <begin position="339"/>
        <end position="359"/>
    </location>
</feature>
<dbReference type="InterPro" id="IPR001611">
    <property type="entry name" value="Leu-rich_rpt"/>
</dbReference>
<accession>A0A7G2CGF5</accession>
<proteinExistence type="predicted"/>
<keyword evidence="1" id="KW-0433">Leucine-rich repeat</keyword>
<dbReference type="EMBL" id="LR877154">
    <property type="protein sequence ID" value="CAD2218051.1"/>
    <property type="molecule type" value="Genomic_DNA"/>
</dbReference>
<dbReference type="PROSITE" id="PS50096">
    <property type="entry name" value="IQ"/>
    <property type="match status" value="1"/>
</dbReference>
<name>A0A7G2CGF5_9TRYP</name>
<dbReference type="InterPro" id="IPR032675">
    <property type="entry name" value="LRR_dom_sf"/>
</dbReference>
<dbReference type="VEuPathDB" id="TriTrypDB:ADEAN_000553700"/>
<sequence>MAQRDQQLETNTRKALKAQYTEIHKQISIVEQQKMREREGLVSLDDFASRMNKLLPTQAPPPAPVPLSNTDKPAPNLPQPVEEEESIESIQKKAKREMFFSHLQMKEYQRMKEEDARVQRYYKALEERYELCTQRVSDCLVECDKEYTGIVAEEAEKFTAIQTMEAKDLNFVKQKEKLRAIQATQQMLTNVMEEYNAVIHHTTEMEEEEFKKIGELFLVDFQAVTLLLEQQQAKKREEDLAYWNKCVESFNAGRATARPDIAPHRLASVTQQFEHQPVCTRVCAMVSSVEAVLELYNVGKQWTDQNRKLMAEKVRSVEDTLSYLRVSARAARTVPPPSTAMNSRPTTADRPATSSAQENSLDEKKFRAVQSLALNAAEKDPSLASQIFSHVSFALEHIDAIHYEQLRQFQIKSPVVKTGARQSTDGSQWFGERLLAVCELVHELDLGSNALTELSLMELLRTFPQLSSLKVNDNKIDSLHGEKKRAGSALRGVMAAQENAITDMTKLRRLDVSSNCLKDLTEVGKYLHLSLLKLTAHANQLTNVEALLPCTRLMSLILNRNAISTLGGLSALHALTELNVSDNQLTTLEHLAPHHFLLEKILASNNSISAVFGSSAGSTAPMVCFPFLTQLFLNNNNLKEISSSSFVYLPLLSILYAENNKISDVGGLRCCPRLTTLKLAFNQLKDWNALNPVLACTRLTTLDLSENPLIKGDNAKAMLLACFPQLRELNNEAVPHDTIKKGDERALSLAKSFLTHHFSSPVSAFAFCYPRYSTDMSCLNRRYELESHATGITRSRHIAEATEESLRQRLMKTEKYIPTSAYLISTSIEENGRREHLQILHDALLNVVHHRPVVFTKNVAYGERLRKERERVARYIVSDWMYGLVLIKRARAELRALFEERKESDAYKREMAVRKIQPVWRGAALRSRLKRALKVDDDDNEYEAVELDFGEFDDGTDRVGDLLKKVLDLSKEPLENFNVPLPIVKPPPSSSRVGAASDVLSFERPDSAPLRTIPREDPAPGRPSSMQVTTESAPNDLEAAWGAQVAGAIRKKKKKMDSVHQSHVRNQFMNDPLKAKKMR</sequence>
<dbReference type="Gene3D" id="3.80.10.10">
    <property type="entry name" value="Ribonuclease Inhibitor"/>
    <property type="match status" value="3"/>
</dbReference>